<organism evidence="2 3">
    <name type="scientific">Nocardia stercoris</name>
    <dbReference type="NCBI Taxonomy" id="2483361"/>
    <lineage>
        <taxon>Bacteria</taxon>
        <taxon>Bacillati</taxon>
        <taxon>Actinomycetota</taxon>
        <taxon>Actinomycetes</taxon>
        <taxon>Mycobacteriales</taxon>
        <taxon>Nocardiaceae</taxon>
        <taxon>Nocardia</taxon>
    </lineage>
</organism>
<comment type="caution">
    <text evidence="2">The sequence shown here is derived from an EMBL/GenBank/DDBJ whole genome shotgun (WGS) entry which is preliminary data.</text>
</comment>
<gene>
    <name evidence="2" type="ORF">EBN03_11755</name>
</gene>
<dbReference type="RefSeq" id="WP_122188025.1">
    <property type="nucleotide sequence ID" value="NZ_RFFH01000004.1"/>
</dbReference>
<accession>A0A3M2L4Y5</accession>
<dbReference type="Proteomes" id="UP000279275">
    <property type="component" value="Unassembled WGS sequence"/>
</dbReference>
<feature type="domain" description="HTH cro/C1-type" evidence="1">
    <location>
        <begin position="31"/>
        <end position="85"/>
    </location>
</feature>
<dbReference type="Pfam" id="PF19054">
    <property type="entry name" value="DUF5753"/>
    <property type="match status" value="1"/>
</dbReference>
<dbReference type="EMBL" id="RFFH01000004">
    <property type="protein sequence ID" value="RMI32641.1"/>
    <property type="molecule type" value="Genomic_DNA"/>
</dbReference>
<dbReference type="InterPro" id="IPR010982">
    <property type="entry name" value="Lambda_DNA-bd_dom_sf"/>
</dbReference>
<name>A0A3M2L4Y5_9NOCA</name>
<dbReference type="CDD" id="cd00093">
    <property type="entry name" value="HTH_XRE"/>
    <property type="match status" value="1"/>
</dbReference>
<dbReference type="InterPro" id="IPR001387">
    <property type="entry name" value="Cro/C1-type_HTH"/>
</dbReference>
<dbReference type="GO" id="GO:0003677">
    <property type="term" value="F:DNA binding"/>
    <property type="evidence" value="ECO:0007669"/>
    <property type="project" value="InterPro"/>
</dbReference>
<dbReference type="OrthoDB" id="4285266at2"/>
<reference evidence="2 3" key="1">
    <citation type="submission" date="2018-10" db="EMBL/GenBank/DDBJ databases">
        <title>Isolation from cow dung.</title>
        <authorList>
            <person name="Ling L."/>
        </authorList>
    </citation>
    <scope>NUCLEOTIDE SEQUENCE [LARGE SCALE GENOMIC DNA]</scope>
    <source>
        <strain evidence="2 3">NEAU-LL90</strain>
    </source>
</reference>
<dbReference type="Gene3D" id="1.10.260.40">
    <property type="entry name" value="lambda repressor-like DNA-binding domains"/>
    <property type="match status" value="1"/>
</dbReference>
<sequence>MTSVPEWKDIATSASAQRGPTALRIMVGGQLRKLREAKGITAKDAGEHIRGSYAKISRLELGRTGYRERDVSDLLTLYGVDDAEQRASFLELVRMANQQAWWHGYSDLLPSWFENYLGLEGAAQSIRTFEGQLIPGLLQTDDYARAIVGMALDKLDVARRVELRRKRQEILSVPGGPTLWAIVDESALRRPVGGRDVMRAQLEHLLAMSHRPNITIQVVPYAAGGHVPMSGSFTLLRFAEDELPDVVYLEQISSALYLDRPEDLETYRHVMDRLSIQAATPSASRTFLADAAHDLR</sequence>
<keyword evidence="3" id="KW-1185">Reference proteome</keyword>
<dbReference type="AlphaFoldDB" id="A0A3M2L4Y5"/>
<proteinExistence type="predicted"/>
<evidence type="ECO:0000313" key="3">
    <source>
        <dbReference type="Proteomes" id="UP000279275"/>
    </source>
</evidence>
<dbReference type="InterPro" id="IPR043917">
    <property type="entry name" value="DUF5753"/>
</dbReference>
<dbReference type="SUPFAM" id="SSF47413">
    <property type="entry name" value="lambda repressor-like DNA-binding domains"/>
    <property type="match status" value="1"/>
</dbReference>
<dbReference type="PROSITE" id="PS50943">
    <property type="entry name" value="HTH_CROC1"/>
    <property type="match status" value="1"/>
</dbReference>
<dbReference type="Pfam" id="PF13560">
    <property type="entry name" value="HTH_31"/>
    <property type="match status" value="1"/>
</dbReference>
<protein>
    <submittedName>
        <fullName evidence="2">XRE family transcriptional regulator</fullName>
    </submittedName>
</protein>
<dbReference type="SMART" id="SM00530">
    <property type="entry name" value="HTH_XRE"/>
    <property type="match status" value="1"/>
</dbReference>
<evidence type="ECO:0000259" key="1">
    <source>
        <dbReference type="PROSITE" id="PS50943"/>
    </source>
</evidence>
<evidence type="ECO:0000313" key="2">
    <source>
        <dbReference type="EMBL" id="RMI32641.1"/>
    </source>
</evidence>